<evidence type="ECO:0000256" key="2">
    <source>
        <dbReference type="ARBA" id="ARBA00022801"/>
    </source>
</evidence>
<dbReference type="GO" id="GO:0003724">
    <property type="term" value="F:RNA helicase activity"/>
    <property type="evidence" value="ECO:0007669"/>
    <property type="project" value="UniProtKB-EC"/>
</dbReference>
<dbReference type="GO" id="GO:0003723">
    <property type="term" value="F:RNA binding"/>
    <property type="evidence" value="ECO:0007669"/>
    <property type="project" value="UniProtKB-UniRule"/>
</dbReference>
<dbReference type="CDD" id="cd17956">
    <property type="entry name" value="DEADc_DDX51"/>
    <property type="match status" value="1"/>
</dbReference>
<dbReference type="CDD" id="cd18787">
    <property type="entry name" value="SF2_C_DEAD"/>
    <property type="match status" value="1"/>
</dbReference>
<keyword evidence="4 6" id="KW-0067">ATP-binding</keyword>
<evidence type="ECO:0000256" key="5">
    <source>
        <dbReference type="ARBA" id="ARBA00022884"/>
    </source>
</evidence>
<dbReference type="PROSITE" id="PS51194">
    <property type="entry name" value="HELICASE_CTER"/>
    <property type="match status" value="1"/>
</dbReference>
<evidence type="ECO:0000259" key="9">
    <source>
        <dbReference type="PROSITE" id="PS51194"/>
    </source>
</evidence>
<evidence type="ECO:0000313" key="11">
    <source>
        <dbReference type="WBParaSite" id="SRDH1_71590.1"/>
    </source>
</evidence>
<accession>A0AA85G175</accession>
<dbReference type="PANTHER" id="PTHR24031">
    <property type="entry name" value="RNA HELICASE"/>
    <property type="match status" value="1"/>
</dbReference>
<dbReference type="InterPro" id="IPR014001">
    <property type="entry name" value="Helicase_ATP-bd"/>
</dbReference>
<evidence type="ECO:0000256" key="1">
    <source>
        <dbReference type="ARBA" id="ARBA00022741"/>
    </source>
</evidence>
<dbReference type="Pfam" id="PF00271">
    <property type="entry name" value="Helicase_C"/>
    <property type="match status" value="1"/>
</dbReference>
<name>A0AA85G175_9TREM</name>
<keyword evidence="5 7" id="KW-0694">RNA-binding</keyword>
<dbReference type="SMART" id="SM00490">
    <property type="entry name" value="HELICc"/>
    <property type="match status" value="1"/>
</dbReference>
<dbReference type="GO" id="GO:0005524">
    <property type="term" value="F:ATP binding"/>
    <property type="evidence" value="ECO:0007669"/>
    <property type="project" value="UniProtKB-UniRule"/>
</dbReference>
<reference evidence="11" key="2">
    <citation type="submission" date="2023-11" db="UniProtKB">
        <authorList>
            <consortium name="WormBaseParasite"/>
        </authorList>
    </citation>
    <scope>IDENTIFICATION</scope>
</reference>
<dbReference type="InterPro" id="IPR011545">
    <property type="entry name" value="DEAD/DEAH_box_helicase_dom"/>
</dbReference>
<dbReference type="Pfam" id="PF00270">
    <property type="entry name" value="DEAD"/>
    <property type="match status" value="1"/>
</dbReference>
<dbReference type="PROSITE" id="PS51192">
    <property type="entry name" value="HELICASE_ATP_BIND_1"/>
    <property type="match status" value="1"/>
</dbReference>
<dbReference type="GO" id="GO:0016787">
    <property type="term" value="F:hydrolase activity"/>
    <property type="evidence" value="ECO:0007669"/>
    <property type="project" value="UniProtKB-KW"/>
</dbReference>
<keyword evidence="3 6" id="KW-0347">Helicase</keyword>
<evidence type="ECO:0000256" key="7">
    <source>
        <dbReference type="RuleBase" id="RU365068"/>
    </source>
</evidence>
<dbReference type="InterPro" id="IPR027417">
    <property type="entry name" value="P-loop_NTPase"/>
</dbReference>
<keyword evidence="2 6" id="KW-0378">Hydrolase</keyword>
<comment type="similarity">
    <text evidence="6">Belongs to the DEAD box helicase family.</text>
</comment>
<reference evidence="10" key="1">
    <citation type="submission" date="2022-06" db="EMBL/GenBank/DDBJ databases">
        <authorList>
            <person name="Berger JAMES D."/>
            <person name="Berger JAMES D."/>
        </authorList>
    </citation>
    <scope>NUCLEOTIDE SEQUENCE [LARGE SCALE GENOMIC DNA]</scope>
</reference>
<evidence type="ECO:0000256" key="6">
    <source>
        <dbReference type="RuleBase" id="RU000492"/>
    </source>
</evidence>
<evidence type="ECO:0000256" key="3">
    <source>
        <dbReference type="ARBA" id="ARBA00022806"/>
    </source>
</evidence>
<dbReference type="PROSITE" id="PS00039">
    <property type="entry name" value="DEAD_ATP_HELICASE"/>
    <property type="match status" value="1"/>
</dbReference>
<protein>
    <recommendedName>
        <fullName evidence="7">ATP-dependent RNA helicase</fullName>
        <ecNumber evidence="7">3.6.4.13</ecNumber>
    </recommendedName>
</protein>
<evidence type="ECO:0000256" key="4">
    <source>
        <dbReference type="ARBA" id="ARBA00022840"/>
    </source>
</evidence>
<dbReference type="EC" id="3.6.4.13" evidence="7"/>
<dbReference type="AlphaFoldDB" id="A0AA85G175"/>
<feature type="domain" description="Helicase ATP-binding" evidence="8">
    <location>
        <begin position="233"/>
        <end position="448"/>
    </location>
</feature>
<proteinExistence type="inferred from homology"/>
<keyword evidence="10" id="KW-1185">Reference proteome</keyword>
<dbReference type="Proteomes" id="UP000050792">
    <property type="component" value="Unassembled WGS sequence"/>
</dbReference>
<dbReference type="Gene3D" id="3.40.50.300">
    <property type="entry name" value="P-loop containing nucleotide triphosphate hydrolases"/>
    <property type="match status" value="2"/>
</dbReference>
<dbReference type="WBParaSite" id="SRDH1_71590.1">
    <property type="protein sequence ID" value="SRDH1_71590.1"/>
    <property type="gene ID" value="SRDH1_71590"/>
</dbReference>
<sequence length="703" mass="79945">MTQISQQIYPLSDHHLLQLATEFGDCWEHVFRQGLITDDVNPKPSTAACLPKSQIEVCRKLAPKDYTLQGYFALSRWRWFCASVGCTNKQALITLTNAVKASGLSNTSANLQAMSNMSTSLELCGNTQDSAKLSIFLIMNCDTATKDSVIGGFTVINEKTKSKAHNVQEVLPFWITKPELFSSNLKQSLSVNEVAKIGEFLRLRLSEIGITHFFPVQSAVIPYMLDCYFTSKHRPLCRPRDICICAPTGSGKTLAYAVPIIQLFLNRVHRFIRALIIVPVRDLAVQVYKTFSQLVNGTDIQVGILAGIKSFGKEQEDIINLTDESYSVKVDIVIATPGRLVDHLYNTPGFSMERLRILVIDEADRVIVEEKQNWYHTLEDVLYYYTSSTNQNSWSNVSVRKRSRPIPTVGYHYDRSVDITLQKILVSATLTHDPEPLKQFNLYFPILFTSNRIHHDENNIDAVLHDHKNAENNSSEIKKQEKCDENREIPNVISHVKSSENHSTAGVGQFLIPESLEEFLVTAKPDIRVLFLVYLVRQKHKKRILCFANTIDCAKRLNMLLASFQGIKSKFLSSHLHPDKRQRILNLFSVGQCQILVCTDSMARGIDINDVECVVSYDVPPSIKIYIHRIGRTARAGKKGTAYSLLSTNQFYHFKKDLKLAGRKKIKQLQFHQSKWSHFNAEYQVALRNYEMSIKISDKKIHR</sequence>
<dbReference type="InterPro" id="IPR001650">
    <property type="entry name" value="Helicase_C-like"/>
</dbReference>
<organism evidence="10 11">
    <name type="scientific">Schistosoma rodhaini</name>
    <dbReference type="NCBI Taxonomy" id="6188"/>
    <lineage>
        <taxon>Eukaryota</taxon>
        <taxon>Metazoa</taxon>
        <taxon>Spiralia</taxon>
        <taxon>Lophotrochozoa</taxon>
        <taxon>Platyhelminthes</taxon>
        <taxon>Trematoda</taxon>
        <taxon>Digenea</taxon>
        <taxon>Strigeidida</taxon>
        <taxon>Schistosomatoidea</taxon>
        <taxon>Schistosomatidae</taxon>
        <taxon>Schistosoma</taxon>
    </lineage>
</organism>
<comment type="function">
    <text evidence="7">RNA helicase.</text>
</comment>
<dbReference type="SMART" id="SM00487">
    <property type="entry name" value="DEXDc"/>
    <property type="match status" value="1"/>
</dbReference>
<comment type="catalytic activity">
    <reaction evidence="7">
        <text>ATP + H2O = ADP + phosphate + H(+)</text>
        <dbReference type="Rhea" id="RHEA:13065"/>
        <dbReference type="ChEBI" id="CHEBI:15377"/>
        <dbReference type="ChEBI" id="CHEBI:15378"/>
        <dbReference type="ChEBI" id="CHEBI:30616"/>
        <dbReference type="ChEBI" id="CHEBI:43474"/>
        <dbReference type="ChEBI" id="CHEBI:456216"/>
        <dbReference type="EC" id="3.6.4.13"/>
    </reaction>
</comment>
<evidence type="ECO:0000259" key="8">
    <source>
        <dbReference type="PROSITE" id="PS51192"/>
    </source>
</evidence>
<feature type="domain" description="Helicase C-terminal" evidence="9">
    <location>
        <begin position="515"/>
        <end position="691"/>
    </location>
</feature>
<evidence type="ECO:0000313" key="10">
    <source>
        <dbReference type="Proteomes" id="UP000050792"/>
    </source>
</evidence>
<comment type="domain">
    <text evidence="7">The Q motif is unique to and characteristic of the DEAD box family of RNA helicases and controls ATP binding and hydrolysis.</text>
</comment>
<dbReference type="SUPFAM" id="SSF52540">
    <property type="entry name" value="P-loop containing nucleoside triphosphate hydrolases"/>
    <property type="match status" value="1"/>
</dbReference>
<dbReference type="InterPro" id="IPR000629">
    <property type="entry name" value="RNA-helicase_DEAD-box_CS"/>
</dbReference>
<keyword evidence="1 6" id="KW-0547">Nucleotide-binding</keyword>